<dbReference type="InterPro" id="IPR027417">
    <property type="entry name" value="P-loop_NTPase"/>
</dbReference>
<feature type="transmembrane region" description="Helical" evidence="8">
    <location>
        <begin position="137"/>
        <end position="156"/>
    </location>
</feature>
<feature type="transmembrane region" description="Helical" evidence="8">
    <location>
        <begin position="199"/>
        <end position="217"/>
    </location>
</feature>
<dbReference type="PROSITE" id="PS50893">
    <property type="entry name" value="ABC_TRANSPORTER_2"/>
    <property type="match status" value="1"/>
</dbReference>
<keyword evidence="5 8" id="KW-1133">Transmembrane helix</keyword>
<keyword evidence="2 8" id="KW-0812">Transmembrane</keyword>
<dbReference type="CDD" id="cd03263">
    <property type="entry name" value="ABC_subfamily_A"/>
    <property type="match status" value="1"/>
</dbReference>
<evidence type="ECO:0000256" key="1">
    <source>
        <dbReference type="ARBA" id="ARBA00004141"/>
    </source>
</evidence>
<feature type="domain" description="ABC transporter" evidence="9">
    <location>
        <begin position="315"/>
        <end position="555"/>
    </location>
</feature>
<dbReference type="GO" id="GO:0042626">
    <property type="term" value="F:ATPase-coupled transmembrane transporter activity"/>
    <property type="evidence" value="ECO:0000318"/>
    <property type="project" value="GO_Central"/>
</dbReference>
<dbReference type="AlphaFoldDB" id="A9URT2"/>
<dbReference type="InterPro" id="IPR013525">
    <property type="entry name" value="ABC2_TM"/>
</dbReference>
<sequence>MQALHGAPQTLNLISNAAIRQATGDSSARIYTYNKPAPLSSADAADEIETDATGFQVAINLVFATGFLMASWMLFIIAERANKAKHIQFVSGVNVTVFWLANYTWDLFTLLFPTIGVLIIFAAFNVHAYTDDNRLGLVFLLFMLMGWAGIPLIYIVSRFFSTPAGGYAMTSIFLIIGGIAMLLGVFISLLLSDPDTSETLRYVFYLVPNFAVGQALFDMYTNYLYEERCATAGPGDLACFEATDYTSMEIPGIGAPLLYLAIAGPVWFALLMLLEHDILPSFDPRAFNTPKREEDSDVAKERQRVLAGQANDDQLVVRDLVRVYNKSGQGRSSKERFTAVDGLTFGIPAGECFGLLGVNGAGKTTTFRMLTGDEHPTEGSIVAAKYNLATHLRQARQFIGYCPQYDALIGLLTAREHLVMYARLRGVPEEEVGPLVSELIQKLDLSMYADKPAGTYSGGNKRKLSTAIAIIGNPAIVFLDEPSTGVDPASRRFLWRVLDGVKANGQSVVLTSHSMEECEALCSRLAIMVNGRFRCMGSPGHLRNKFGKGYRLAIKMRPNNGQVGDTAGIKRFVEANFGGANLYEEHNGYVQFDIAVLAENTWSEMFRKLEHARQQFDIEDYSISETSLEQVFLQFASEQHSDEAERVGDFSRTSASQSQDRVTTL</sequence>
<dbReference type="InterPro" id="IPR003439">
    <property type="entry name" value="ABC_transporter-like_ATP-bd"/>
</dbReference>
<evidence type="ECO:0000256" key="4">
    <source>
        <dbReference type="ARBA" id="ARBA00022840"/>
    </source>
</evidence>
<dbReference type="GO" id="GO:0016020">
    <property type="term" value="C:membrane"/>
    <property type="evidence" value="ECO:0007669"/>
    <property type="project" value="UniProtKB-SubCell"/>
</dbReference>
<dbReference type="EMBL" id="CH991544">
    <property type="protein sequence ID" value="EDQ91660.1"/>
    <property type="molecule type" value="Genomic_DNA"/>
</dbReference>
<dbReference type="OMA" id="ENTWSEM"/>
<feature type="compositionally biased region" description="Polar residues" evidence="7">
    <location>
        <begin position="651"/>
        <end position="665"/>
    </location>
</feature>
<feature type="transmembrane region" description="Helical" evidence="8">
    <location>
        <begin position="57"/>
        <end position="77"/>
    </location>
</feature>
<dbReference type="GO" id="GO:0005319">
    <property type="term" value="F:lipid transporter activity"/>
    <property type="evidence" value="ECO:0000318"/>
    <property type="project" value="GO_Central"/>
</dbReference>
<name>A9URT2_MONBE</name>
<evidence type="ECO:0000256" key="3">
    <source>
        <dbReference type="ARBA" id="ARBA00022741"/>
    </source>
</evidence>
<dbReference type="GO" id="GO:0005524">
    <property type="term" value="F:ATP binding"/>
    <property type="evidence" value="ECO:0007669"/>
    <property type="project" value="UniProtKB-KW"/>
</dbReference>
<dbReference type="Proteomes" id="UP000001357">
    <property type="component" value="Unassembled WGS sequence"/>
</dbReference>
<feature type="transmembrane region" description="Helical" evidence="8">
    <location>
        <begin position="168"/>
        <end position="192"/>
    </location>
</feature>
<evidence type="ECO:0000313" key="10">
    <source>
        <dbReference type="EMBL" id="EDQ91660.1"/>
    </source>
</evidence>
<dbReference type="SUPFAM" id="SSF52540">
    <property type="entry name" value="P-loop containing nucleoside triphosphate hydrolases"/>
    <property type="match status" value="1"/>
</dbReference>
<feature type="transmembrane region" description="Helical" evidence="8">
    <location>
        <begin position="253"/>
        <end position="274"/>
    </location>
</feature>
<feature type="region of interest" description="Disordered" evidence="7">
    <location>
        <begin position="644"/>
        <end position="665"/>
    </location>
</feature>
<keyword evidence="11" id="KW-1185">Reference proteome</keyword>
<dbReference type="Gene3D" id="3.40.50.300">
    <property type="entry name" value="P-loop containing nucleotide triphosphate hydrolases"/>
    <property type="match status" value="1"/>
</dbReference>
<dbReference type="PANTHER" id="PTHR19229:SF250">
    <property type="entry name" value="ABC TRANSPORTER DOMAIN-CONTAINING PROTEIN-RELATED"/>
    <property type="match status" value="1"/>
</dbReference>
<dbReference type="GO" id="GO:0016887">
    <property type="term" value="F:ATP hydrolysis activity"/>
    <property type="evidence" value="ECO:0007669"/>
    <property type="project" value="InterPro"/>
</dbReference>
<evidence type="ECO:0000256" key="8">
    <source>
        <dbReference type="SAM" id="Phobius"/>
    </source>
</evidence>
<dbReference type="GO" id="GO:0006869">
    <property type="term" value="P:lipid transport"/>
    <property type="evidence" value="ECO:0000318"/>
    <property type="project" value="GO_Central"/>
</dbReference>
<dbReference type="InParanoid" id="A9URT2"/>
<protein>
    <recommendedName>
        <fullName evidence="9">ABC transporter domain-containing protein</fullName>
    </recommendedName>
</protein>
<dbReference type="InterPro" id="IPR003593">
    <property type="entry name" value="AAA+_ATPase"/>
</dbReference>
<keyword evidence="3" id="KW-0547">Nucleotide-binding</keyword>
<dbReference type="RefSeq" id="XP_001742946.1">
    <property type="nucleotide sequence ID" value="XM_001742894.1"/>
</dbReference>
<evidence type="ECO:0000256" key="7">
    <source>
        <dbReference type="SAM" id="MobiDB-lite"/>
    </source>
</evidence>
<dbReference type="Pfam" id="PF00005">
    <property type="entry name" value="ABC_tran"/>
    <property type="match status" value="1"/>
</dbReference>
<accession>A9URT2</accession>
<reference evidence="10 11" key="1">
    <citation type="journal article" date="2008" name="Nature">
        <title>The genome of the choanoflagellate Monosiga brevicollis and the origin of metazoans.</title>
        <authorList>
            <consortium name="JGI Sequencing"/>
            <person name="King N."/>
            <person name="Westbrook M.J."/>
            <person name="Young S.L."/>
            <person name="Kuo A."/>
            <person name="Abedin M."/>
            <person name="Chapman J."/>
            <person name="Fairclough S."/>
            <person name="Hellsten U."/>
            <person name="Isogai Y."/>
            <person name="Letunic I."/>
            <person name="Marr M."/>
            <person name="Pincus D."/>
            <person name="Putnam N."/>
            <person name="Rokas A."/>
            <person name="Wright K.J."/>
            <person name="Zuzow R."/>
            <person name="Dirks W."/>
            <person name="Good M."/>
            <person name="Goodstein D."/>
            <person name="Lemons D."/>
            <person name="Li W."/>
            <person name="Lyons J.B."/>
            <person name="Morris A."/>
            <person name="Nichols S."/>
            <person name="Richter D.J."/>
            <person name="Salamov A."/>
            <person name="Bork P."/>
            <person name="Lim W.A."/>
            <person name="Manning G."/>
            <person name="Miller W.T."/>
            <person name="McGinnis W."/>
            <person name="Shapiro H."/>
            <person name="Tjian R."/>
            <person name="Grigoriev I.V."/>
            <person name="Rokhsar D."/>
        </authorList>
    </citation>
    <scope>NUCLEOTIDE SEQUENCE [LARGE SCALE GENOMIC DNA]</scope>
    <source>
        <strain evidence="11">MX1 / ATCC 50154</strain>
    </source>
</reference>
<keyword evidence="6 8" id="KW-0472">Membrane</keyword>
<dbReference type="PANTHER" id="PTHR19229">
    <property type="entry name" value="ATP-BINDING CASSETTE TRANSPORTER SUBFAMILY A ABCA"/>
    <property type="match status" value="1"/>
</dbReference>
<keyword evidence="4" id="KW-0067">ATP-binding</keyword>
<dbReference type="InterPro" id="IPR026082">
    <property type="entry name" value="ABCA"/>
</dbReference>
<dbReference type="eggNOG" id="KOG0059">
    <property type="taxonomic scope" value="Eukaryota"/>
</dbReference>
<evidence type="ECO:0000256" key="5">
    <source>
        <dbReference type="ARBA" id="ARBA00022989"/>
    </source>
</evidence>
<dbReference type="GeneID" id="5888671"/>
<evidence type="ECO:0000256" key="2">
    <source>
        <dbReference type="ARBA" id="ARBA00022692"/>
    </source>
</evidence>
<dbReference type="FunFam" id="3.40.50.300:FF:000327">
    <property type="entry name" value="ATP-binding cassette sub-family A member 3"/>
    <property type="match status" value="1"/>
</dbReference>
<proteinExistence type="predicted"/>
<dbReference type="Pfam" id="PF12698">
    <property type="entry name" value="ABC2_membrane_3"/>
    <property type="match status" value="1"/>
</dbReference>
<organism evidence="10 11">
    <name type="scientific">Monosiga brevicollis</name>
    <name type="common">Choanoflagellate</name>
    <dbReference type="NCBI Taxonomy" id="81824"/>
    <lineage>
        <taxon>Eukaryota</taxon>
        <taxon>Choanoflagellata</taxon>
        <taxon>Craspedida</taxon>
        <taxon>Salpingoecidae</taxon>
        <taxon>Monosiga</taxon>
    </lineage>
</organism>
<dbReference type="SMART" id="SM00382">
    <property type="entry name" value="AAA"/>
    <property type="match status" value="1"/>
</dbReference>
<comment type="subcellular location">
    <subcellularLocation>
        <location evidence="1">Membrane</location>
        <topology evidence="1">Multi-pass membrane protein</topology>
    </subcellularLocation>
</comment>
<dbReference type="Pfam" id="PF23321">
    <property type="entry name" value="R1_ABCA1"/>
    <property type="match status" value="1"/>
</dbReference>
<gene>
    <name evidence="10" type="ORF">MONBRDRAFT_5556</name>
</gene>
<dbReference type="KEGG" id="mbr:MONBRDRAFT_5556"/>
<dbReference type="InterPro" id="IPR056264">
    <property type="entry name" value="R2_ABCA1-4-like"/>
</dbReference>
<evidence type="ECO:0000256" key="6">
    <source>
        <dbReference type="ARBA" id="ARBA00023136"/>
    </source>
</evidence>
<evidence type="ECO:0000313" key="11">
    <source>
        <dbReference type="Proteomes" id="UP000001357"/>
    </source>
</evidence>
<evidence type="ECO:0000259" key="9">
    <source>
        <dbReference type="PROSITE" id="PS50893"/>
    </source>
</evidence>
<dbReference type="GO" id="GO:0140359">
    <property type="term" value="F:ABC-type transporter activity"/>
    <property type="evidence" value="ECO:0007669"/>
    <property type="project" value="InterPro"/>
</dbReference>